<evidence type="ECO:0000256" key="8">
    <source>
        <dbReference type="ARBA" id="ARBA00022630"/>
    </source>
</evidence>
<dbReference type="GO" id="GO:0009881">
    <property type="term" value="F:photoreceptor activity"/>
    <property type="evidence" value="ECO:0007669"/>
    <property type="project" value="UniProtKB-KW"/>
</dbReference>
<sequence>MGVDQSARAAASVDTSPDLAPVNAAPAATAVARPGRPTALGLAAVYLLYLLAAGFGRWMMVIPDIPITVWPPNGVILAMLLTSPRQSWPWWIAVAALGELTGNALWFGNPLLWALGYVGANAAAVLVAALLLAPYLGAPIRRIDTLRQVLALLAIGVLGAPVISATLGSAIDALVGKNPFATTWPVWWLGDATGILIATPLVISAHNIWRERPRPDSAQLLEGAVIGLLLFGLTSWEMSTGAAHAFLLPLPVLWAALRFEFRGATLAVLALAVAIAAHAQTFEIAAVSPSGPVLPHTRMQVLLLVAAATGVIVAAITRQQRRAVAELAEVNAALEVRMAERTRAIEAAEERFRATFQNAGVGISIVGGNGVLLRVNESLARMLGREVSEMEGEALDDFTHPDDLTLNHEAWSRLASGAADEYDLEKRYLHRDGAVVWGHTTVSCVRHSDGRIAYLIKIIQDITARRRSDEARQMLMREVNHRSKNLLSIVQVIARQTAAHSPEGFVKIFGERLQALAANQDLLVNNEWQRINLSDLVTSQLRHFGTIGSRVMISGPPVVLPPAAAQTLSMALHELATNAAKYGSLSNEAGRVDIGWEIDGSTFRMNWRETGGPEVCPPRSKGFGSTVLDTMTASAMSGEVRIDYAPQGLEWELRCPRSALEQGAETGRFE</sequence>
<evidence type="ECO:0000256" key="6">
    <source>
        <dbReference type="ARBA" id="ARBA00022553"/>
    </source>
</evidence>
<dbReference type="SUPFAM" id="SSF55785">
    <property type="entry name" value="PYP-like sensor domain (PAS domain)"/>
    <property type="match status" value="1"/>
</dbReference>
<evidence type="ECO:0000256" key="18">
    <source>
        <dbReference type="ARBA" id="ARBA00023026"/>
    </source>
</evidence>
<protein>
    <recommendedName>
        <fullName evidence="3">histidine kinase</fullName>
        <ecNumber evidence="3">2.7.13.3</ecNumber>
    </recommendedName>
</protein>
<keyword evidence="13" id="KW-0547">Nucleotide-binding</keyword>
<dbReference type="EMBL" id="FNYY01000023">
    <property type="protein sequence ID" value="SEK06686.1"/>
    <property type="molecule type" value="Genomic_DNA"/>
</dbReference>
<dbReference type="Pfam" id="PF07536">
    <property type="entry name" value="HWE_HK"/>
    <property type="match status" value="1"/>
</dbReference>
<keyword evidence="9" id="KW-0288">FMN</keyword>
<dbReference type="SMART" id="SM00911">
    <property type="entry name" value="HWE_HK"/>
    <property type="match status" value="1"/>
</dbReference>
<evidence type="ECO:0000256" key="3">
    <source>
        <dbReference type="ARBA" id="ARBA00012438"/>
    </source>
</evidence>
<dbReference type="Pfam" id="PF05231">
    <property type="entry name" value="MASE1"/>
    <property type="match status" value="1"/>
</dbReference>
<gene>
    <name evidence="24" type="ORF">SAMN04487940_12334</name>
</gene>
<evidence type="ECO:0000256" key="14">
    <source>
        <dbReference type="ARBA" id="ARBA00022777"/>
    </source>
</evidence>
<evidence type="ECO:0000313" key="24">
    <source>
        <dbReference type="EMBL" id="SEK06686.1"/>
    </source>
</evidence>
<evidence type="ECO:0000256" key="11">
    <source>
        <dbReference type="ARBA" id="ARBA00022692"/>
    </source>
</evidence>
<reference evidence="24 25" key="1">
    <citation type="submission" date="2016-10" db="EMBL/GenBank/DDBJ databases">
        <authorList>
            <person name="Varghese N."/>
            <person name="Submissions S."/>
        </authorList>
    </citation>
    <scope>NUCLEOTIDE SEQUENCE [LARGE SCALE GENOMIC DNA]</scope>
    <source>
        <strain evidence="24 25">FF3</strain>
    </source>
</reference>
<accession>A0A975WEA9</accession>
<comment type="catalytic activity">
    <reaction evidence="1">
        <text>ATP + protein L-histidine = ADP + protein N-phospho-L-histidine.</text>
        <dbReference type="EC" id="2.7.13.3"/>
    </reaction>
</comment>
<dbReference type="InterPro" id="IPR007895">
    <property type="entry name" value="MASE1"/>
</dbReference>
<dbReference type="GO" id="GO:0005524">
    <property type="term" value="F:ATP binding"/>
    <property type="evidence" value="ECO:0007669"/>
    <property type="project" value="UniProtKB-KW"/>
</dbReference>
<keyword evidence="16 21" id="KW-1133">Transmembrane helix</keyword>
<feature type="transmembrane region" description="Helical" evidence="21">
    <location>
        <begin position="39"/>
        <end position="59"/>
    </location>
</feature>
<keyword evidence="18" id="KW-0843">Virulence</keyword>
<dbReference type="InterPro" id="IPR011102">
    <property type="entry name" value="Sig_transdc_His_kinase_HWE"/>
</dbReference>
<evidence type="ECO:0000256" key="15">
    <source>
        <dbReference type="ARBA" id="ARBA00022840"/>
    </source>
</evidence>
<evidence type="ECO:0000256" key="20">
    <source>
        <dbReference type="ARBA" id="ARBA00023170"/>
    </source>
</evidence>
<dbReference type="EC" id="2.7.13.3" evidence="3"/>
<dbReference type="PANTHER" id="PTHR41523">
    <property type="entry name" value="TWO-COMPONENT SYSTEM SENSOR PROTEIN"/>
    <property type="match status" value="1"/>
</dbReference>
<dbReference type="CDD" id="cd00130">
    <property type="entry name" value="PAS"/>
    <property type="match status" value="1"/>
</dbReference>
<evidence type="ECO:0000256" key="5">
    <source>
        <dbReference type="ARBA" id="ARBA00022543"/>
    </source>
</evidence>
<evidence type="ECO:0000256" key="12">
    <source>
        <dbReference type="ARBA" id="ARBA00022737"/>
    </source>
</evidence>
<dbReference type="InterPro" id="IPR036890">
    <property type="entry name" value="HATPase_C_sf"/>
</dbReference>
<keyword evidence="19 21" id="KW-0472">Membrane</keyword>
<keyword evidence="20" id="KW-0675">Receptor</keyword>
<dbReference type="PROSITE" id="PS50113">
    <property type="entry name" value="PAC"/>
    <property type="match status" value="1"/>
</dbReference>
<keyword evidence="10" id="KW-0808">Transferase</keyword>
<keyword evidence="7" id="KW-0716">Sensory transduction</keyword>
<proteinExistence type="predicted"/>
<dbReference type="Gene3D" id="3.30.565.10">
    <property type="entry name" value="Histidine kinase-like ATPase, C-terminal domain"/>
    <property type="match status" value="1"/>
</dbReference>
<feature type="domain" description="PAS" evidence="22">
    <location>
        <begin position="348"/>
        <end position="418"/>
    </location>
</feature>
<dbReference type="GO" id="GO:0005886">
    <property type="term" value="C:plasma membrane"/>
    <property type="evidence" value="ECO:0007669"/>
    <property type="project" value="UniProtKB-SubCell"/>
</dbReference>
<dbReference type="PANTHER" id="PTHR41523:SF8">
    <property type="entry name" value="ETHYLENE RESPONSE SENSOR PROTEIN"/>
    <property type="match status" value="1"/>
</dbReference>
<comment type="subcellular location">
    <subcellularLocation>
        <location evidence="2">Cell membrane</location>
        <topology evidence="2">Multi-pass membrane protein</topology>
    </subcellularLocation>
</comment>
<feature type="domain" description="PAC" evidence="23">
    <location>
        <begin position="422"/>
        <end position="474"/>
    </location>
</feature>
<name>A0A975WEA9_9RHOB</name>
<dbReference type="SMART" id="SM00091">
    <property type="entry name" value="PAS"/>
    <property type="match status" value="1"/>
</dbReference>
<feature type="transmembrane region" description="Helical" evidence="21">
    <location>
        <begin position="299"/>
        <end position="317"/>
    </location>
</feature>
<evidence type="ECO:0000256" key="1">
    <source>
        <dbReference type="ARBA" id="ARBA00000085"/>
    </source>
</evidence>
<evidence type="ECO:0000256" key="13">
    <source>
        <dbReference type="ARBA" id="ARBA00022741"/>
    </source>
</evidence>
<keyword evidence="25" id="KW-1185">Reference proteome</keyword>
<keyword evidence="11 21" id="KW-0812">Transmembrane</keyword>
<dbReference type="GO" id="GO:0004673">
    <property type="term" value="F:protein histidine kinase activity"/>
    <property type="evidence" value="ECO:0007669"/>
    <property type="project" value="UniProtKB-EC"/>
</dbReference>
<keyword evidence="14" id="KW-0418">Kinase</keyword>
<keyword evidence="15" id="KW-0067">ATP-binding</keyword>
<dbReference type="InterPro" id="IPR001610">
    <property type="entry name" value="PAC"/>
</dbReference>
<evidence type="ECO:0000256" key="4">
    <source>
        <dbReference type="ARBA" id="ARBA00022475"/>
    </source>
</evidence>
<keyword evidence="6" id="KW-0597">Phosphoprotein</keyword>
<feature type="transmembrane region" description="Helical" evidence="21">
    <location>
        <begin position="114"/>
        <end position="137"/>
    </location>
</feature>
<keyword evidence="4" id="KW-1003">Cell membrane</keyword>
<dbReference type="InterPro" id="IPR000014">
    <property type="entry name" value="PAS"/>
</dbReference>
<keyword evidence="8" id="KW-0285">Flavoprotein</keyword>
<evidence type="ECO:0000259" key="22">
    <source>
        <dbReference type="PROSITE" id="PS50112"/>
    </source>
</evidence>
<evidence type="ECO:0000256" key="9">
    <source>
        <dbReference type="ARBA" id="ARBA00022643"/>
    </source>
</evidence>
<evidence type="ECO:0000256" key="17">
    <source>
        <dbReference type="ARBA" id="ARBA00022991"/>
    </source>
</evidence>
<dbReference type="InterPro" id="IPR000700">
    <property type="entry name" value="PAS-assoc_C"/>
</dbReference>
<dbReference type="SUPFAM" id="SSF55874">
    <property type="entry name" value="ATPase domain of HSP90 chaperone/DNA topoisomerase II/histidine kinase"/>
    <property type="match status" value="1"/>
</dbReference>
<comment type="caution">
    <text evidence="24">The sequence shown here is derived from an EMBL/GenBank/DDBJ whole genome shotgun (WGS) entry which is preliminary data.</text>
</comment>
<dbReference type="InterPro" id="IPR013655">
    <property type="entry name" value="PAS_fold_3"/>
</dbReference>
<feature type="transmembrane region" description="Helical" evidence="21">
    <location>
        <begin position="149"/>
        <end position="171"/>
    </location>
</feature>
<dbReference type="Gene3D" id="3.30.450.20">
    <property type="entry name" value="PAS domain"/>
    <property type="match status" value="1"/>
</dbReference>
<dbReference type="Pfam" id="PF08447">
    <property type="entry name" value="PAS_3"/>
    <property type="match status" value="1"/>
</dbReference>
<keyword evidence="12" id="KW-0677">Repeat</keyword>
<evidence type="ECO:0000256" key="2">
    <source>
        <dbReference type="ARBA" id="ARBA00004651"/>
    </source>
</evidence>
<dbReference type="AlphaFoldDB" id="A0A975WEA9"/>
<evidence type="ECO:0000256" key="21">
    <source>
        <dbReference type="SAM" id="Phobius"/>
    </source>
</evidence>
<keyword evidence="17" id="KW-0157">Chromophore</keyword>
<organism evidence="24 25">
    <name type="scientific">Marinovum algicola</name>
    <dbReference type="NCBI Taxonomy" id="42444"/>
    <lineage>
        <taxon>Bacteria</taxon>
        <taxon>Pseudomonadati</taxon>
        <taxon>Pseudomonadota</taxon>
        <taxon>Alphaproteobacteria</taxon>
        <taxon>Rhodobacterales</taxon>
        <taxon>Roseobacteraceae</taxon>
        <taxon>Marinovum</taxon>
    </lineage>
</organism>
<evidence type="ECO:0000256" key="7">
    <source>
        <dbReference type="ARBA" id="ARBA00022606"/>
    </source>
</evidence>
<evidence type="ECO:0000259" key="23">
    <source>
        <dbReference type="PROSITE" id="PS50113"/>
    </source>
</evidence>
<dbReference type="SMART" id="SM00086">
    <property type="entry name" value="PAC"/>
    <property type="match status" value="1"/>
</dbReference>
<evidence type="ECO:0000256" key="19">
    <source>
        <dbReference type="ARBA" id="ARBA00023136"/>
    </source>
</evidence>
<dbReference type="Proteomes" id="UP000182932">
    <property type="component" value="Unassembled WGS sequence"/>
</dbReference>
<keyword evidence="5" id="KW-0600">Photoreceptor protein</keyword>
<evidence type="ECO:0000256" key="16">
    <source>
        <dbReference type="ARBA" id="ARBA00022989"/>
    </source>
</evidence>
<dbReference type="PROSITE" id="PS50112">
    <property type="entry name" value="PAS"/>
    <property type="match status" value="1"/>
</dbReference>
<dbReference type="NCBIfam" id="TIGR00229">
    <property type="entry name" value="sensory_box"/>
    <property type="match status" value="1"/>
</dbReference>
<feature type="transmembrane region" description="Helical" evidence="21">
    <location>
        <begin position="186"/>
        <end position="208"/>
    </location>
</feature>
<evidence type="ECO:0000256" key="10">
    <source>
        <dbReference type="ARBA" id="ARBA00022679"/>
    </source>
</evidence>
<dbReference type="InterPro" id="IPR035965">
    <property type="entry name" value="PAS-like_dom_sf"/>
</dbReference>
<feature type="transmembrane region" description="Helical" evidence="21">
    <location>
        <begin position="266"/>
        <end position="287"/>
    </location>
</feature>
<evidence type="ECO:0000313" key="25">
    <source>
        <dbReference type="Proteomes" id="UP000182932"/>
    </source>
</evidence>